<dbReference type="SMART" id="SM00184">
    <property type="entry name" value="RING"/>
    <property type="match status" value="1"/>
</dbReference>
<dbReference type="PROSITE" id="PS50089">
    <property type="entry name" value="ZF_RING_2"/>
    <property type="match status" value="1"/>
</dbReference>
<evidence type="ECO:0000259" key="7">
    <source>
        <dbReference type="PROSITE" id="PS50119"/>
    </source>
</evidence>
<dbReference type="InterPro" id="IPR027370">
    <property type="entry name" value="Znf-RING_euk"/>
</dbReference>
<keyword evidence="4" id="KW-0862">Zinc</keyword>
<feature type="domain" description="B box-type" evidence="7">
    <location>
        <begin position="109"/>
        <end position="151"/>
    </location>
</feature>
<sequence>MATASQGEAQLSESLQCPICLDRFKAPKVLPCGHTYCAKCLQSHISNNVTNRSTPQACFPCPVCRADTPLPDPNMSIDQWAESLPVNSIVSSLMDVSARKQEVYQCKPCTNQGKKSLATYFCKDCARSMCISCKQCHDGFPSLSRHNVVNVSDNADYCFVTADISTLQACQKHYSKRIKYFCEDHNTLCCNSCVILEHRKCERVCTIEDMLKLFDIDKKSQEIEVNMAKFEDHLNQIIRKVKSNSDTIQMDKDDILGHIHSVKAEVIAKLQKLEDKVIESLESAHKSEKCNFQNHEIKGRRLKTAIDNDRTQLDIVMTHGSEVQKIIMLHNLNQNKPKYVRAISEYQNEIKDVNIRFVVDEHLSTFINTINEMGKISLIGKHEDFSSACLKAVDTTFQQVSTSIPITGHLKERKAVKVSEFKVNTSSDINVCHISHVLFFKDSRKLLVDYSNYKIKLSGQNHKCQESMKFQERPWSACSLSDTEVAVTIPVQKTIQIIEIKDKMVKTLEIKTRLQCWGVAVVKDQLVITTRGHIVIILDMHGKEIRTVHTDMYRSEKHLVPNFIKADTTNSVIYISDETAHKLVAYSMTWDVLFTYTNQNLTNSTGIDIDREGNIYLCGYNSQCVQQISAEGKIIKVLISKKEENKKPLDIIFYRDMDSFIVTYGKCDIAEVYELRVSQK</sequence>
<evidence type="ECO:0000256" key="5">
    <source>
        <dbReference type="PROSITE-ProRule" id="PRU00024"/>
    </source>
</evidence>
<dbReference type="InterPro" id="IPR047153">
    <property type="entry name" value="TRIM45/56/19-like"/>
</dbReference>
<dbReference type="InterPro" id="IPR017907">
    <property type="entry name" value="Znf_RING_CS"/>
</dbReference>
<dbReference type="Gene3D" id="2.120.10.30">
    <property type="entry name" value="TolB, C-terminal domain"/>
    <property type="match status" value="1"/>
</dbReference>
<dbReference type="Gene3D" id="3.30.160.60">
    <property type="entry name" value="Classic Zinc Finger"/>
    <property type="match status" value="1"/>
</dbReference>
<evidence type="ECO:0000256" key="2">
    <source>
        <dbReference type="ARBA" id="ARBA00022723"/>
    </source>
</evidence>
<dbReference type="InterPro" id="IPR001841">
    <property type="entry name" value="Znf_RING"/>
</dbReference>
<keyword evidence="3 5" id="KW-0863">Zinc-finger</keyword>
<dbReference type="InterPro" id="IPR000315">
    <property type="entry name" value="Znf_B-box"/>
</dbReference>
<dbReference type="InterPro" id="IPR013083">
    <property type="entry name" value="Znf_RING/FYVE/PHD"/>
</dbReference>
<dbReference type="PROSITE" id="PS00518">
    <property type="entry name" value="ZF_RING_1"/>
    <property type="match status" value="1"/>
</dbReference>
<evidence type="ECO:0000256" key="1">
    <source>
        <dbReference type="ARBA" id="ARBA00022553"/>
    </source>
</evidence>
<comment type="caution">
    <text evidence="8">The sequence shown here is derived from an EMBL/GenBank/DDBJ whole genome shotgun (WGS) entry which is preliminary data.</text>
</comment>
<dbReference type="SUPFAM" id="SSF57845">
    <property type="entry name" value="B-box zinc-binding domain"/>
    <property type="match status" value="1"/>
</dbReference>
<evidence type="ECO:0000313" key="8">
    <source>
        <dbReference type="EMBL" id="KAL3891957.1"/>
    </source>
</evidence>
<protein>
    <recommendedName>
        <fullName evidence="10">TRIM56</fullName>
    </recommendedName>
</protein>
<dbReference type="SUPFAM" id="SSF57850">
    <property type="entry name" value="RING/U-box"/>
    <property type="match status" value="1"/>
</dbReference>
<evidence type="ECO:0000313" key="9">
    <source>
        <dbReference type="Proteomes" id="UP001634394"/>
    </source>
</evidence>
<dbReference type="GO" id="GO:0008270">
    <property type="term" value="F:zinc ion binding"/>
    <property type="evidence" value="ECO:0007669"/>
    <property type="project" value="UniProtKB-KW"/>
</dbReference>
<keyword evidence="9" id="KW-1185">Reference proteome</keyword>
<evidence type="ECO:0000256" key="4">
    <source>
        <dbReference type="ARBA" id="ARBA00022833"/>
    </source>
</evidence>
<gene>
    <name evidence="8" type="ORF">ACJMK2_004199</name>
</gene>
<dbReference type="AlphaFoldDB" id="A0ABD3Y131"/>
<dbReference type="PROSITE" id="PS50119">
    <property type="entry name" value="ZF_BBOX"/>
    <property type="match status" value="2"/>
</dbReference>
<accession>A0ABD3Y131</accession>
<keyword evidence="1" id="KW-0597">Phosphoprotein</keyword>
<dbReference type="CDD" id="cd19757">
    <property type="entry name" value="Bbox1"/>
    <property type="match status" value="1"/>
</dbReference>
<proteinExistence type="predicted"/>
<feature type="domain" description="B box-type" evidence="7">
    <location>
        <begin position="165"/>
        <end position="199"/>
    </location>
</feature>
<dbReference type="Gene3D" id="3.30.40.10">
    <property type="entry name" value="Zinc/RING finger domain, C3HC4 (zinc finger)"/>
    <property type="match status" value="1"/>
</dbReference>
<dbReference type="PANTHER" id="PTHR25462:SF296">
    <property type="entry name" value="MEIOTIC P26, ISOFORM F"/>
    <property type="match status" value="1"/>
</dbReference>
<reference evidence="8 9" key="1">
    <citation type="submission" date="2024-11" db="EMBL/GenBank/DDBJ databases">
        <title>Chromosome-level genome assembly of the freshwater bivalve Anodonta woodiana.</title>
        <authorList>
            <person name="Chen X."/>
        </authorList>
    </citation>
    <scope>NUCLEOTIDE SEQUENCE [LARGE SCALE GENOMIC DNA]</scope>
    <source>
        <strain evidence="8">MN2024</strain>
        <tissue evidence="8">Gills</tissue>
    </source>
</reference>
<dbReference type="SUPFAM" id="SSF101898">
    <property type="entry name" value="NHL repeat"/>
    <property type="match status" value="1"/>
</dbReference>
<evidence type="ECO:0008006" key="10">
    <source>
        <dbReference type="Google" id="ProtNLM"/>
    </source>
</evidence>
<evidence type="ECO:0000259" key="6">
    <source>
        <dbReference type="PROSITE" id="PS50089"/>
    </source>
</evidence>
<feature type="domain" description="RING-type" evidence="6">
    <location>
        <begin position="17"/>
        <end position="65"/>
    </location>
</feature>
<name>A0ABD3Y131_SINWO</name>
<keyword evidence="2" id="KW-0479">Metal-binding</keyword>
<dbReference type="CDD" id="cd19776">
    <property type="entry name" value="Bbox2_TRIM25_C-IV"/>
    <property type="match status" value="1"/>
</dbReference>
<dbReference type="Pfam" id="PF13445">
    <property type="entry name" value="zf-RING_UBOX"/>
    <property type="match status" value="1"/>
</dbReference>
<evidence type="ECO:0000256" key="3">
    <source>
        <dbReference type="ARBA" id="ARBA00022771"/>
    </source>
</evidence>
<dbReference type="InterPro" id="IPR011042">
    <property type="entry name" value="6-blade_b-propeller_TolB-like"/>
</dbReference>
<dbReference type="PANTHER" id="PTHR25462">
    <property type="entry name" value="BONUS, ISOFORM C-RELATED"/>
    <property type="match status" value="1"/>
</dbReference>
<dbReference type="EMBL" id="JBJQND010000001">
    <property type="protein sequence ID" value="KAL3891957.1"/>
    <property type="molecule type" value="Genomic_DNA"/>
</dbReference>
<organism evidence="8 9">
    <name type="scientific">Sinanodonta woodiana</name>
    <name type="common">Chinese pond mussel</name>
    <name type="synonym">Anodonta woodiana</name>
    <dbReference type="NCBI Taxonomy" id="1069815"/>
    <lineage>
        <taxon>Eukaryota</taxon>
        <taxon>Metazoa</taxon>
        <taxon>Spiralia</taxon>
        <taxon>Lophotrochozoa</taxon>
        <taxon>Mollusca</taxon>
        <taxon>Bivalvia</taxon>
        <taxon>Autobranchia</taxon>
        <taxon>Heteroconchia</taxon>
        <taxon>Palaeoheterodonta</taxon>
        <taxon>Unionida</taxon>
        <taxon>Unionoidea</taxon>
        <taxon>Unionidae</taxon>
        <taxon>Unioninae</taxon>
        <taxon>Sinanodonta</taxon>
    </lineage>
</organism>
<dbReference type="Proteomes" id="UP001634394">
    <property type="component" value="Unassembled WGS sequence"/>
</dbReference>